<dbReference type="InterPro" id="IPR003822">
    <property type="entry name" value="PAH"/>
</dbReference>
<evidence type="ECO:0000256" key="3">
    <source>
        <dbReference type="ARBA" id="ARBA00023242"/>
    </source>
</evidence>
<evidence type="ECO:0000313" key="6">
    <source>
        <dbReference type="RefSeq" id="XP_008787940.2"/>
    </source>
</evidence>
<dbReference type="KEGG" id="pda:103705838"/>
<dbReference type="FunFam" id="1.20.1160.11:FF:000001">
    <property type="entry name" value="Paired amphipathic helix protein Sin3"/>
    <property type="match status" value="1"/>
</dbReference>
<proteinExistence type="predicted"/>
<evidence type="ECO:0000256" key="2">
    <source>
        <dbReference type="ARBA" id="ARBA00022491"/>
    </source>
</evidence>
<keyword evidence="3 4" id="KW-0539">Nucleus</keyword>
<sequence length="117" mass="13086">MPSAKTLENACSASNSSAANNINIHATTADALNYLKLVKVAFQNEPRKYDIFLETMKDFKSHRIDTSTVTTRIKNLFSGHPELILGFNFFLPIEHHITIPAEEVAAHYVDRVNLGDI</sequence>
<dbReference type="InterPro" id="IPR039774">
    <property type="entry name" value="Sin3-like"/>
</dbReference>
<evidence type="ECO:0000313" key="5">
    <source>
        <dbReference type="Proteomes" id="UP000228380"/>
    </source>
</evidence>
<name>A0A8B7BYC2_PHODC</name>
<dbReference type="Pfam" id="PF02671">
    <property type="entry name" value="PAH"/>
    <property type="match status" value="1"/>
</dbReference>
<evidence type="ECO:0000256" key="1">
    <source>
        <dbReference type="ARBA" id="ARBA00004123"/>
    </source>
</evidence>
<organism evidence="5 6">
    <name type="scientific">Phoenix dactylifera</name>
    <name type="common">Date palm</name>
    <dbReference type="NCBI Taxonomy" id="42345"/>
    <lineage>
        <taxon>Eukaryota</taxon>
        <taxon>Viridiplantae</taxon>
        <taxon>Streptophyta</taxon>
        <taxon>Embryophyta</taxon>
        <taxon>Tracheophyta</taxon>
        <taxon>Spermatophyta</taxon>
        <taxon>Magnoliopsida</taxon>
        <taxon>Liliopsida</taxon>
        <taxon>Arecaceae</taxon>
        <taxon>Coryphoideae</taxon>
        <taxon>Phoeniceae</taxon>
        <taxon>Phoenix</taxon>
    </lineage>
</organism>
<dbReference type="AlphaFoldDB" id="A0A8B7BYC2"/>
<accession>A0A8B7BYC2</accession>
<dbReference type="PROSITE" id="PS51477">
    <property type="entry name" value="PAH"/>
    <property type="match status" value="1"/>
</dbReference>
<protein>
    <submittedName>
        <fullName evidence="6">Paired amphipathic helix protein Sin3-like 3</fullName>
    </submittedName>
</protein>
<dbReference type="GO" id="GO:0003714">
    <property type="term" value="F:transcription corepressor activity"/>
    <property type="evidence" value="ECO:0007669"/>
    <property type="project" value="InterPro"/>
</dbReference>
<dbReference type="GeneID" id="103705838"/>
<dbReference type="Proteomes" id="UP000228380">
    <property type="component" value="Chromosome 15"/>
</dbReference>
<dbReference type="PANTHER" id="PTHR12346">
    <property type="entry name" value="SIN3B-RELATED"/>
    <property type="match status" value="1"/>
</dbReference>
<dbReference type="OrthoDB" id="1913924at2759"/>
<dbReference type="GO" id="GO:0000122">
    <property type="term" value="P:negative regulation of transcription by RNA polymerase II"/>
    <property type="evidence" value="ECO:0007669"/>
    <property type="project" value="TreeGrafter"/>
</dbReference>
<keyword evidence="2" id="KW-0678">Repressor</keyword>
<keyword evidence="5" id="KW-1185">Reference proteome</keyword>
<reference evidence="6" key="2">
    <citation type="submission" date="2025-08" db="UniProtKB">
        <authorList>
            <consortium name="RefSeq"/>
        </authorList>
    </citation>
    <scope>IDENTIFICATION</scope>
    <source>
        <tissue evidence="6">Young leaves</tissue>
    </source>
</reference>
<gene>
    <name evidence="6" type="primary">LOC103705838</name>
</gene>
<dbReference type="InterPro" id="IPR036600">
    <property type="entry name" value="PAH_sf"/>
</dbReference>
<dbReference type="SUPFAM" id="SSF47762">
    <property type="entry name" value="PAH2 domain"/>
    <property type="match status" value="1"/>
</dbReference>
<dbReference type="GO" id="GO:0000118">
    <property type="term" value="C:histone deacetylase complex"/>
    <property type="evidence" value="ECO:0007669"/>
    <property type="project" value="TreeGrafter"/>
</dbReference>
<reference evidence="5" key="1">
    <citation type="journal article" date="2019" name="Nat. Commun.">
        <title>Genome-wide association mapping of date palm fruit traits.</title>
        <authorList>
            <person name="Hazzouri K.M."/>
            <person name="Gros-Balthazard M."/>
            <person name="Flowers J.M."/>
            <person name="Copetti D."/>
            <person name="Lemansour A."/>
            <person name="Lebrun M."/>
            <person name="Masmoudi K."/>
            <person name="Ferrand S."/>
            <person name="Dhar M.I."/>
            <person name="Fresquez Z.A."/>
            <person name="Rosas U."/>
            <person name="Zhang J."/>
            <person name="Talag J."/>
            <person name="Lee S."/>
            <person name="Kudrna D."/>
            <person name="Powell R.F."/>
            <person name="Leitch I.J."/>
            <person name="Krueger R.R."/>
            <person name="Wing R.A."/>
            <person name="Amiri K.M.A."/>
            <person name="Purugganan M.D."/>
        </authorList>
    </citation>
    <scope>NUCLEOTIDE SEQUENCE [LARGE SCALE GENOMIC DNA]</scope>
    <source>
        <strain evidence="5">cv. Khalas</strain>
    </source>
</reference>
<dbReference type="PANTHER" id="PTHR12346:SF0">
    <property type="entry name" value="SIN3A, ISOFORM G"/>
    <property type="match status" value="1"/>
</dbReference>
<comment type="subcellular location">
    <subcellularLocation>
        <location evidence="1 4">Nucleus</location>
    </subcellularLocation>
</comment>
<dbReference type="GO" id="GO:0000785">
    <property type="term" value="C:chromatin"/>
    <property type="evidence" value="ECO:0007669"/>
    <property type="project" value="TreeGrafter"/>
</dbReference>
<dbReference type="RefSeq" id="XP_008787940.2">
    <property type="nucleotide sequence ID" value="XM_008789718.4"/>
</dbReference>
<dbReference type="Gene3D" id="1.20.1160.11">
    <property type="entry name" value="Paired amphipathic helix"/>
    <property type="match status" value="1"/>
</dbReference>
<evidence type="ECO:0000256" key="4">
    <source>
        <dbReference type="PROSITE-ProRule" id="PRU00810"/>
    </source>
</evidence>